<protein>
    <submittedName>
        <fullName evidence="1">Uncharacterized protein</fullName>
    </submittedName>
</protein>
<dbReference type="EMBL" id="LLXH01001536">
    <property type="protein sequence ID" value="PKC58475.1"/>
    <property type="molecule type" value="Genomic_DNA"/>
</dbReference>
<dbReference type="VEuPathDB" id="FungiDB:RhiirFUN_021946"/>
<accession>A0A2I1EPV1</accession>
<reference evidence="1 2" key="2">
    <citation type="submission" date="2017-10" db="EMBL/GenBank/DDBJ databases">
        <title>Genome analyses suggest a sexual origin of heterokaryosis in a supposedly ancient asexual fungus.</title>
        <authorList>
            <person name="Corradi N."/>
            <person name="Sedzielewska K."/>
            <person name="Noel J."/>
            <person name="Charron P."/>
            <person name="Farinelli L."/>
            <person name="Marton T."/>
            <person name="Kruger M."/>
            <person name="Pelin A."/>
            <person name="Brachmann A."/>
            <person name="Corradi N."/>
        </authorList>
    </citation>
    <scope>NUCLEOTIDE SEQUENCE [LARGE SCALE GENOMIC DNA]</scope>
    <source>
        <strain evidence="1 2">A1</strain>
    </source>
</reference>
<organism evidence="1 2">
    <name type="scientific">Rhizophagus irregularis</name>
    <dbReference type="NCBI Taxonomy" id="588596"/>
    <lineage>
        <taxon>Eukaryota</taxon>
        <taxon>Fungi</taxon>
        <taxon>Fungi incertae sedis</taxon>
        <taxon>Mucoromycota</taxon>
        <taxon>Glomeromycotina</taxon>
        <taxon>Glomeromycetes</taxon>
        <taxon>Glomerales</taxon>
        <taxon>Glomeraceae</taxon>
        <taxon>Rhizophagus</taxon>
    </lineage>
</organism>
<dbReference type="Proteomes" id="UP000232688">
    <property type="component" value="Unassembled WGS sequence"/>
</dbReference>
<comment type="caution">
    <text evidence="1">The sequence shown here is derived from an EMBL/GenBank/DDBJ whole genome shotgun (WGS) entry which is preliminary data.</text>
</comment>
<name>A0A2I1EPV1_9GLOM</name>
<dbReference type="OrthoDB" id="2330619at2759"/>
<proteinExistence type="predicted"/>
<sequence length="475" mass="57794">MSKLNSDILEQIFQDLNDLNQNIEYRISLFPCLLVNKLWYEVMIPILWSYPYKNVYNEKLLFNIIISHLSDKIIKLLIDKNIIKANFQKQKLSFNYVKFCKYLNNIEIIFPNESRLLRKKIYKHFIRECSSIKCLSKDMLYYPLYKYPRANISLSNLYELNCDIKEKTFYFYHELAQICRSIEKIRINIYKVRNDEFDEIVELIEMQKQIKYISILDERNERLLDENDKCNRIIQSLEKHVNSINYIDVIMNTSSLHFSFSKLINLQFLKILNKKMYEISENFEKYIMKASYYKLQILDLQSIPLHIVIKIIQNTNGNLYKIKIRYPDCDQAKEYNRTIHKYCPNIKYVTIFLNRSNTLKELKNILIKCQHLEAIDMDEYIEHKYLNKFLDLLIKLAPLTLYKIHIHNEFENFNIKSLKLFFNNWNLMSKKTLHLYYHNNHNNDWFEFIENHKIKGVIGYKYHDNDFWNYEQDVL</sequence>
<reference evidence="1 2" key="1">
    <citation type="submission" date="2017-10" db="EMBL/GenBank/DDBJ databases">
        <title>Extensive intraspecific genome diversity in a model arbuscular mycorrhizal fungus.</title>
        <authorList>
            <person name="Chen E.C.H."/>
            <person name="Morin E."/>
            <person name="Baudet D."/>
            <person name="Noel J."/>
            <person name="Ndikumana S."/>
            <person name="Charron P."/>
            <person name="St-Onge C."/>
            <person name="Giorgi J."/>
            <person name="Grigoriev I.V."/>
            <person name="Roux C."/>
            <person name="Martin F.M."/>
            <person name="Corradi N."/>
        </authorList>
    </citation>
    <scope>NUCLEOTIDE SEQUENCE [LARGE SCALE GENOMIC DNA]</scope>
    <source>
        <strain evidence="1 2">A1</strain>
    </source>
</reference>
<dbReference type="VEuPathDB" id="FungiDB:FUN_010097"/>
<gene>
    <name evidence="1" type="ORF">RhiirA1_470913</name>
</gene>
<evidence type="ECO:0000313" key="1">
    <source>
        <dbReference type="EMBL" id="PKC58475.1"/>
    </source>
</evidence>
<evidence type="ECO:0000313" key="2">
    <source>
        <dbReference type="Proteomes" id="UP000232688"/>
    </source>
</evidence>
<dbReference type="VEuPathDB" id="FungiDB:RhiirA1_470913"/>
<dbReference type="AlphaFoldDB" id="A0A2I1EPV1"/>